<gene>
    <name evidence="1" type="ORF">ACFPM8_16830</name>
</gene>
<dbReference type="Proteomes" id="UP001596045">
    <property type="component" value="Unassembled WGS sequence"/>
</dbReference>
<organism evidence="1 2">
    <name type="scientific">Paraherbaspirillum soli</name>
    <dbReference type="NCBI Taxonomy" id="631222"/>
    <lineage>
        <taxon>Bacteria</taxon>
        <taxon>Pseudomonadati</taxon>
        <taxon>Pseudomonadota</taxon>
        <taxon>Betaproteobacteria</taxon>
        <taxon>Burkholderiales</taxon>
        <taxon>Oxalobacteraceae</taxon>
        <taxon>Paraherbaspirillum</taxon>
    </lineage>
</organism>
<sequence length="68" mass="7602">MDVAQIIHNMRKIYQAVVGCFHEPSQALPVKERKLYLVTINGCQPKNRGVSAALQATAKSSQSRREPH</sequence>
<evidence type="ECO:0008006" key="3">
    <source>
        <dbReference type="Google" id="ProtNLM"/>
    </source>
</evidence>
<dbReference type="RefSeq" id="WP_378999091.1">
    <property type="nucleotide sequence ID" value="NZ_JBHSMT010000028.1"/>
</dbReference>
<proteinExistence type="predicted"/>
<comment type="caution">
    <text evidence="1">The sequence shown here is derived from an EMBL/GenBank/DDBJ whole genome shotgun (WGS) entry which is preliminary data.</text>
</comment>
<protein>
    <recommendedName>
        <fullName evidence="3">Transposase</fullName>
    </recommendedName>
</protein>
<name>A0ABW0MF53_9BURK</name>
<evidence type="ECO:0000313" key="2">
    <source>
        <dbReference type="Proteomes" id="UP001596045"/>
    </source>
</evidence>
<dbReference type="EMBL" id="JBHSMT010000028">
    <property type="protein sequence ID" value="MFC5475628.1"/>
    <property type="molecule type" value="Genomic_DNA"/>
</dbReference>
<reference evidence="2" key="1">
    <citation type="journal article" date="2019" name="Int. J. Syst. Evol. Microbiol.">
        <title>The Global Catalogue of Microorganisms (GCM) 10K type strain sequencing project: providing services to taxonomists for standard genome sequencing and annotation.</title>
        <authorList>
            <consortium name="The Broad Institute Genomics Platform"/>
            <consortium name="The Broad Institute Genome Sequencing Center for Infectious Disease"/>
            <person name="Wu L."/>
            <person name="Ma J."/>
        </authorList>
    </citation>
    <scope>NUCLEOTIDE SEQUENCE [LARGE SCALE GENOMIC DNA]</scope>
    <source>
        <strain evidence="2">JCM 17066</strain>
    </source>
</reference>
<accession>A0ABW0MF53</accession>
<keyword evidence="2" id="KW-1185">Reference proteome</keyword>
<evidence type="ECO:0000313" key="1">
    <source>
        <dbReference type="EMBL" id="MFC5475628.1"/>
    </source>
</evidence>